<organism evidence="3">
    <name type="scientific">Medioppia subpectinata</name>
    <dbReference type="NCBI Taxonomy" id="1979941"/>
    <lineage>
        <taxon>Eukaryota</taxon>
        <taxon>Metazoa</taxon>
        <taxon>Ecdysozoa</taxon>
        <taxon>Arthropoda</taxon>
        <taxon>Chelicerata</taxon>
        <taxon>Arachnida</taxon>
        <taxon>Acari</taxon>
        <taxon>Acariformes</taxon>
        <taxon>Sarcoptiformes</taxon>
        <taxon>Oribatida</taxon>
        <taxon>Brachypylina</taxon>
        <taxon>Oppioidea</taxon>
        <taxon>Oppiidae</taxon>
        <taxon>Medioppia</taxon>
    </lineage>
</organism>
<dbReference type="EMBL" id="OC854974">
    <property type="protein sequence ID" value="CAD7620908.1"/>
    <property type="molecule type" value="Genomic_DNA"/>
</dbReference>
<accession>A0A7R9KEX6</accession>
<name>A0A7R9KEX6_9ACAR</name>
<gene>
    <name evidence="3" type="ORF">OSB1V03_LOCUS1388</name>
</gene>
<dbReference type="GO" id="GO:0003824">
    <property type="term" value="F:catalytic activity"/>
    <property type="evidence" value="ECO:0007669"/>
    <property type="project" value="InterPro"/>
</dbReference>
<dbReference type="CDD" id="cd06558">
    <property type="entry name" value="crotonase-like"/>
    <property type="match status" value="1"/>
</dbReference>
<dbReference type="InterPro" id="IPR001753">
    <property type="entry name" value="Enoyl-CoA_hydra/iso"/>
</dbReference>
<dbReference type="OrthoDB" id="2018133at2759"/>
<dbReference type="FunFam" id="3.90.226.10:FF:000019">
    <property type="entry name" value="Enoyl-CoA hydratase, mitochondrial"/>
    <property type="match status" value="1"/>
</dbReference>
<evidence type="ECO:0000256" key="2">
    <source>
        <dbReference type="RuleBase" id="RU003707"/>
    </source>
</evidence>
<dbReference type="EMBL" id="CAJPIZ010000399">
    <property type="protein sequence ID" value="CAG2101338.1"/>
    <property type="molecule type" value="Genomic_DNA"/>
</dbReference>
<evidence type="ECO:0008006" key="5">
    <source>
        <dbReference type="Google" id="ProtNLM"/>
    </source>
</evidence>
<proteinExistence type="inferred from homology"/>
<dbReference type="PANTHER" id="PTHR11941">
    <property type="entry name" value="ENOYL-COA HYDRATASE-RELATED"/>
    <property type="match status" value="1"/>
</dbReference>
<comment type="similarity">
    <text evidence="1 2">Belongs to the enoyl-CoA hydratase/isomerase family.</text>
</comment>
<dbReference type="GO" id="GO:0005739">
    <property type="term" value="C:mitochondrion"/>
    <property type="evidence" value="ECO:0007669"/>
    <property type="project" value="TreeGrafter"/>
</dbReference>
<dbReference type="SUPFAM" id="SSF52096">
    <property type="entry name" value="ClpP/crotonase"/>
    <property type="match status" value="1"/>
</dbReference>
<dbReference type="InterPro" id="IPR029045">
    <property type="entry name" value="ClpP/crotonase-like_dom_sf"/>
</dbReference>
<dbReference type="GO" id="GO:0006635">
    <property type="term" value="P:fatty acid beta-oxidation"/>
    <property type="evidence" value="ECO:0007669"/>
    <property type="project" value="TreeGrafter"/>
</dbReference>
<keyword evidence="4" id="KW-1185">Reference proteome</keyword>
<dbReference type="InterPro" id="IPR018376">
    <property type="entry name" value="Enoyl-CoA_hyd/isom_CS"/>
</dbReference>
<dbReference type="Proteomes" id="UP000759131">
    <property type="component" value="Unassembled WGS sequence"/>
</dbReference>
<sequence length="235" mass="25189">MLLMNTKHVFKCIGLVSQMRALSTAAYTHINVGVKGQKNNIGFIQLNRPKALNALCDGLMHEVANALDQFESDKTISAIVLTGSDKAFAAGADIKEMVDNTFAQCFNGNFLSHWDRVARSVKPVIAAVNGYALGGGCELALMCDIVYAGENAKFGQPEILIGAIPGAGGTQRLTRVIGKSRTMEMCLTGIPISAKEAESWAYETTLAQGLKAEKRYFHSTFATGSLTKVPVKVQG</sequence>
<reference evidence="3" key="1">
    <citation type="submission" date="2020-11" db="EMBL/GenBank/DDBJ databases">
        <authorList>
            <person name="Tran Van P."/>
        </authorList>
    </citation>
    <scope>NUCLEOTIDE SEQUENCE</scope>
</reference>
<protein>
    <recommendedName>
        <fullName evidence="5">Enoyl-CoA hydratase</fullName>
    </recommendedName>
</protein>
<evidence type="ECO:0000313" key="4">
    <source>
        <dbReference type="Proteomes" id="UP000759131"/>
    </source>
</evidence>
<dbReference type="Pfam" id="PF00378">
    <property type="entry name" value="ECH_1"/>
    <property type="match status" value="1"/>
</dbReference>
<dbReference type="AlphaFoldDB" id="A0A7R9KEX6"/>
<evidence type="ECO:0000256" key="1">
    <source>
        <dbReference type="ARBA" id="ARBA00005254"/>
    </source>
</evidence>
<dbReference type="Gene3D" id="3.90.226.10">
    <property type="entry name" value="2-enoyl-CoA Hydratase, Chain A, domain 1"/>
    <property type="match status" value="1"/>
</dbReference>
<evidence type="ECO:0000313" key="3">
    <source>
        <dbReference type="EMBL" id="CAD7620908.1"/>
    </source>
</evidence>
<dbReference type="PANTHER" id="PTHR11941:SF54">
    <property type="entry name" value="ENOYL-COA HYDRATASE, MITOCHONDRIAL"/>
    <property type="match status" value="1"/>
</dbReference>
<dbReference type="PROSITE" id="PS00166">
    <property type="entry name" value="ENOYL_COA_HYDRATASE"/>
    <property type="match status" value="1"/>
</dbReference>